<evidence type="ECO:0000313" key="2">
    <source>
        <dbReference type="Proteomes" id="UP001431221"/>
    </source>
</evidence>
<protein>
    <recommendedName>
        <fullName evidence="3">ATP-binding protein</fullName>
    </recommendedName>
</protein>
<keyword evidence="2" id="KW-1185">Reference proteome</keyword>
<gene>
    <name evidence="1" type="ORF">M0H32_18395</name>
</gene>
<name>A0ABT0GY25_9HYPH</name>
<comment type="caution">
    <text evidence="1">The sequence shown here is derived from an EMBL/GenBank/DDBJ whole genome shotgun (WGS) entry which is preliminary data.</text>
</comment>
<dbReference type="RefSeq" id="WP_248156567.1">
    <property type="nucleotide sequence ID" value="NZ_JALNMJ010000013.1"/>
</dbReference>
<dbReference type="SUPFAM" id="SSF52540">
    <property type="entry name" value="P-loop containing nucleoside triphosphate hydrolases"/>
    <property type="match status" value="1"/>
</dbReference>
<proteinExistence type="predicted"/>
<organism evidence="1 2">
    <name type="scientific">Roseibium sediminicola</name>
    <dbReference type="NCBI Taxonomy" id="2933272"/>
    <lineage>
        <taxon>Bacteria</taxon>
        <taxon>Pseudomonadati</taxon>
        <taxon>Pseudomonadota</taxon>
        <taxon>Alphaproteobacteria</taxon>
        <taxon>Hyphomicrobiales</taxon>
        <taxon>Stappiaceae</taxon>
        <taxon>Roseibium</taxon>
    </lineage>
</organism>
<dbReference type="PANTHER" id="PTHR34301:SF8">
    <property type="entry name" value="ATPASE DOMAIN-CONTAINING PROTEIN"/>
    <property type="match status" value="1"/>
</dbReference>
<dbReference type="InterPro" id="IPR027417">
    <property type="entry name" value="P-loop_NTPase"/>
</dbReference>
<dbReference type="Proteomes" id="UP001431221">
    <property type="component" value="Unassembled WGS sequence"/>
</dbReference>
<dbReference type="EMBL" id="JALNMJ010000013">
    <property type="protein sequence ID" value="MCK7614145.1"/>
    <property type="molecule type" value="Genomic_DNA"/>
</dbReference>
<reference evidence="1" key="1">
    <citation type="submission" date="2022-04" db="EMBL/GenBank/DDBJ databases">
        <title>Roseibium sp. CAU 1639 isolated from mud.</title>
        <authorList>
            <person name="Kim W."/>
        </authorList>
    </citation>
    <scope>NUCLEOTIDE SEQUENCE</scope>
    <source>
        <strain evidence="1">CAU 1639</strain>
    </source>
</reference>
<dbReference type="Gene3D" id="3.40.50.300">
    <property type="entry name" value="P-loop containing nucleotide triphosphate hydrolases"/>
    <property type="match status" value="1"/>
</dbReference>
<accession>A0ABT0GY25</accession>
<evidence type="ECO:0000313" key="1">
    <source>
        <dbReference type="EMBL" id="MCK7614145.1"/>
    </source>
</evidence>
<sequence>MSNSPWHYPRTEFADRVIQSFVSGGSTALTLFAPRRTGKTQFLIHDLAPAAERLNCTVVYASFWQTADTPVDTLIHAIERATEKPGFWQRAHSALTGMKPKIRIAPMGIGGEVDLSGAQKPEVQQDPLLTLDDRIGGLPATEKTPVLFMLDEVQGLAAPEHGAFVAALRTSLDKRRDTVRTIFTGSSVDGLRAMFSNRQAPFFHFGSNIDLPALGEDFVRHMLKAHKTATSRDVAFEAAMAFFLEVDRSPYMMRNVLERMALNPDYDFATAATRIREELAERQGFPVLWSELNALAQAVLVEIVRGETALTSMAARKRLGQATGEDAISPGRVSGAIRTLGRKHIIHKIDGNWALQDSDFGRYVDTLIPMANTSPSV</sequence>
<evidence type="ECO:0008006" key="3">
    <source>
        <dbReference type="Google" id="ProtNLM"/>
    </source>
</evidence>
<dbReference type="PANTHER" id="PTHR34301">
    <property type="entry name" value="DNA-BINDING PROTEIN-RELATED"/>
    <property type="match status" value="1"/>
</dbReference>